<gene>
    <name evidence="3" type="ORF">ACFQPB_01625</name>
</gene>
<keyword evidence="1" id="KW-0732">Signal</keyword>
<dbReference type="InterPro" id="IPR000408">
    <property type="entry name" value="Reg_chr_condens"/>
</dbReference>
<dbReference type="Pfam" id="PF13540">
    <property type="entry name" value="RCC1_2"/>
    <property type="match status" value="1"/>
</dbReference>
<dbReference type="SUPFAM" id="SSF49373">
    <property type="entry name" value="Invasin/intimin cell-adhesion fragments"/>
    <property type="match status" value="1"/>
</dbReference>
<comment type="caution">
    <text evidence="3">The sequence shown here is derived from an EMBL/GenBank/DDBJ whole genome shotgun (WGS) entry which is preliminary data.</text>
</comment>
<dbReference type="InterPro" id="IPR003343">
    <property type="entry name" value="Big_2"/>
</dbReference>
<sequence>MKTKSRWPAPRCASSVAVSAVLLALLVGCGGGSGGGEAGEGGGVTPNPSTGHVVDVSPESVDAYWGHTSALQAQVKQADGQLLTGAGVTWSSTNEAVATVSPAGVVQHNTPGDAMIAAKFSDATGTALIRTLGFDVQSLRISDQSNCALSQDKKDIWCWGNSHPLFDNRPELQALSYPSPTKVNKGAIPANTTILQVAPGFRFSCALSDAGVYCWGDPDQSEWELRSMGTGLKAPFHLPQKVLAGELPSNAQIASIKVGAGHRACALTASGQLYCWGDSGALMRPENQQQERYGPPWLVNKGAAGASAISDFALGVNRSCIVANGQVFCTANRPSETFKAVDASEAPANVRFTKIKSEKNNGDFMGVLGSDGWLYQKGSGSGRRYGRGSAEFISDENRLLPLFRGQIPADAKIVDFAVGGVAASSCVIADNGKAYCWGSGHHGSLGDGNLDAHESLTPTEVLQGDVPNGVKLIAIECGTYHCTAMGSNGLPYAWGYAENAATGRTTSSAVPRLVSKVDLR</sequence>
<dbReference type="PANTHER" id="PTHR45982">
    <property type="entry name" value="REGULATOR OF CHROMOSOME CONDENSATION"/>
    <property type="match status" value="1"/>
</dbReference>
<dbReference type="InterPro" id="IPR051553">
    <property type="entry name" value="Ran_GTPase-activating"/>
</dbReference>
<dbReference type="PROSITE" id="PS50012">
    <property type="entry name" value="RCC1_3"/>
    <property type="match status" value="1"/>
</dbReference>
<dbReference type="RefSeq" id="WP_382219240.1">
    <property type="nucleotide sequence ID" value="NZ_JBHTCA010000001.1"/>
</dbReference>
<dbReference type="Pfam" id="PF00415">
    <property type="entry name" value="RCC1"/>
    <property type="match status" value="1"/>
</dbReference>
<keyword evidence="4" id="KW-1185">Reference proteome</keyword>
<organism evidence="3 4">
    <name type="scientific">Hydrogenophaga atypica</name>
    <dbReference type="NCBI Taxonomy" id="249409"/>
    <lineage>
        <taxon>Bacteria</taxon>
        <taxon>Pseudomonadati</taxon>
        <taxon>Pseudomonadota</taxon>
        <taxon>Betaproteobacteria</taxon>
        <taxon>Burkholderiales</taxon>
        <taxon>Comamonadaceae</taxon>
        <taxon>Hydrogenophaga</taxon>
    </lineage>
</organism>
<proteinExistence type="predicted"/>
<dbReference type="PANTHER" id="PTHR45982:SF1">
    <property type="entry name" value="REGULATOR OF CHROMOSOME CONDENSATION"/>
    <property type="match status" value="1"/>
</dbReference>
<feature type="domain" description="BIG2" evidence="2">
    <location>
        <begin position="54"/>
        <end position="118"/>
    </location>
</feature>
<dbReference type="SUPFAM" id="SSF50985">
    <property type="entry name" value="RCC1/BLIP-II"/>
    <property type="match status" value="1"/>
</dbReference>
<dbReference type="PROSITE" id="PS51257">
    <property type="entry name" value="PROKAR_LIPOPROTEIN"/>
    <property type="match status" value="1"/>
</dbReference>
<evidence type="ECO:0000313" key="4">
    <source>
        <dbReference type="Proteomes" id="UP001596501"/>
    </source>
</evidence>
<feature type="signal peptide" evidence="1">
    <location>
        <begin position="1"/>
        <end position="38"/>
    </location>
</feature>
<protein>
    <submittedName>
        <fullName evidence="3">Ig-like domain-containing protein</fullName>
    </submittedName>
</protein>
<dbReference type="Gene3D" id="2.130.10.30">
    <property type="entry name" value="Regulator of chromosome condensation 1/beta-lactamase-inhibitor protein II"/>
    <property type="match status" value="2"/>
</dbReference>
<dbReference type="Gene3D" id="2.60.40.1080">
    <property type="match status" value="1"/>
</dbReference>
<evidence type="ECO:0000259" key="2">
    <source>
        <dbReference type="Pfam" id="PF02368"/>
    </source>
</evidence>
<dbReference type="Pfam" id="PF02368">
    <property type="entry name" value="Big_2"/>
    <property type="match status" value="1"/>
</dbReference>
<reference evidence="4" key="1">
    <citation type="journal article" date="2019" name="Int. J. Syst. Evol. Microbiol.">
        <title>The Global Catalogue of Microorganisms (GCM) 10K type strain sequencing project: providing services to taxonomists for standard genome sequencing and annotation.</title>
        <authorList>
            <consortium name="The Broad Institute Genomics Platform"/>
            <consortium name="The Broad Institute Genome Sequencing Center for Infectious Disease"/>
            <person name="Wu L."/>
            <person name="Ma J."/>
        </authorList>
    </citation>
    <scope>NUCLEOTIDE SEQUENCE [LARGE SCALE GENOMIC DNA]</scope>
    <source>
        <strain evidence="4">CGMCC 1.12371</strain>
    </source>
</reference>
<feature type="chain" id="PRO_5045378837" evidence="1">
    <location>
        <begin position="39"/>
        <end position="520"/>
    </location>
</feature>
<dbReference type="Proteomes" id="UP001596501">
    <property type="component" value="Unassembled WGS sequence"/>
</dbReference>
<dbReference type="InterPro" id="IPR009091">
    <property type="entry name" value="RCC1/BLIP-II"/>
</dbReference>
<evidence type="ECO:0000256" key="1">
    <source>
        <dbReference type="SAM" id="SignalP"/>
    </source>
</evidence>
<name>A0ABW2QDM1_9BURK</name>
<dbReference type="InterPro" id="IPR008964">
    <property type="entry name" value="Invasin/intimin_cell_adhesion"/>
</dbReference>
<evidence type="ECO:0000313" key="3">
    <source>
        <dbReference type="EMBL" id="MFC7407554.1"/>
    </source>
</evidence>
<accession>A0ABW2QDM1</accession>
<dbReference type="EMBL" id="JBHTCA010000001">
    <property type="protein sequence ID" value="MFC7407554.1"/>
    <property type="molecule type" value="Genomic_DNA"/>
</dbReference>